<evidence type="ECO:0000313" key="2">
    <source>
        <dbReference type="Proteomes" id="UP001242368"/>
    </source>
</evidence>
<sequence>MRMFFFTEEVRSFQELWFLHSKRAEYLAGVRKKVVRILSGIPLLLICWRTDYWYINILCHHQ</sequence>
<dbReference type="Proteomes" id="UP001242368">
    <property type="component" value="Unassembled WGS sequence"/>
</dbReference>
<comment type="caution">
    <text evidence="1">The sequence shown here is derived from an EMBL/GenBank/DDBJ whole genome shotgun (WGS) entry which is preliminary data.</text>
</comment>
<name>A0ABT8CXJ5_9FLAO</name>
<reference evidence="2" key="1">
    <citation type="journal article" date="2019" name="Int. J. Syst. Evol. Microbiol.">
        <title>The Global Catalogue of Microorganisms (GCM) 10K type strain sequencing project: providing services to taxonomists for standard genome sequencing and annotation.</title>
        <authorList>
            <consortium name="The Broad Institute Genomics Platform"/>
            <consortium name="The Broad Institute Genome Sequencing Center for Infectious Disease"/>
            <person name="Wu L."/>
            <person name="Ma J."/>
        </authorList>
    </citation>
    <scope>NUCLEOTIDE SEQUENCE [LARGE SCALE GENOMIC DNA]</scope>
    <source>
        <strain evidence="2">CECT 7184</strain>
    </source>
</reference>
<protein>
    <submittedName>
        <fullName evidence="1">Uncharacterized protein</fullName>
    </submittedName>
</protein>
<dbReference type="EMBL" id="JAUFQU010000024">
    <property type="protein sequence ID" value="MDN3709235.1"/>
    <property type="molecule type" value="Genomic_DNA"/>
</dbReference>
<accession>A0ABT8CXJ5</accession>
<proteinExistence type="predicted"/>
<dbReference type="RefSeq" id="WP_290364978.1">
    <property type="nucleotide sequence ID" value="NZ_JAUFQU010000024.1"/>
</dbReference>
<organism evidence="1 2">
    <name type="scientific">Paenimyroides ceti</name>
    <dbReference type="NCBI Taxonomy" id="395087"/>
    <lineage>
        <taxon>Bacteria</taxon>
        <taxon>Pseudomonadati</taxon>
        <taxon>Bacteroidota</taxon>
        <taxon>Flavobacteriia</taxon>
        <taxon>Flavobacteriales</taxon>
        <taxon>Flavobacteriaceae</taxon>
        <taxon>Paenimyroides</taxon>
    </lineage>
</organism>
<gene>
    <name evidence="1" type="ORF">QW060_19620</name>
</gene>
<keyword evidence="2" id="KW-1185">Reference proteome</keyword>
<evidence type="ECO:0000313" key="1">
    <source>
        <dbReference type="EMBL" id="MDN3709235.1"/>
    </source>
</evidence>